<organism evidence="1 2">
    <name type="scientific">Bovine adenovirus 6</name>
    <dbReference type="NCBI Taxonomy" id="111167"/>
    <lineage>
        <taxon>Viruses</taxon>
        <taxon>Varidnaviria</taxon>
        <taxon>Bamfordvirae</taxon>
        <taxon>Preplasmiviricota</taxon>
        <taxon>Polisuviricotina</taxon>
        <taxon>Pharingeaviricetes</taxon>
        <taxon>Rowavirales</taxon>
        <taxon>Adenoviridae</taxon>
        <taxon>Barthadenovirus</taxon>
        <taxon>Barthadenovirus bossextum</taxon>
        <taxon>Bovine atadenovirus E</taxon>
    </lineage>
</organism>
<dbReference type="Proteomes" id="UP000108614">
    <property type="component" value="Segment"/>
</dbReference>
<accession>K9MPD4</accession>
<dbReference type="KEGG" id="vg:14443572"/>
<dbReference type="EMBL" id="JQ345700">
    <property type="protein sequence ID" value="AFV70653.1"/>
    <property type="molecule type" value="Genomic_DNA"/>
</dbReference>
<name>K9MPD4_9ADEN</name>
<dbReference type="GeneID" id="14443572"/>
<protein>
    <submittedName>
        <fullName evidence="1">E4.1</fullName>
    </submittedName>
</protein>
<dbReference type="RefSeq" id="YP_007347017.1">
    <property type="nucleotide sequence ID" value="NC_020074.1"/>
</dbReference>
<evidence type="ECO:0000313" key="2">
    <source>
        <dbReference type="Proteomes" id="UP000108614"/>
    </source>
</evidence>
<dbReference type="OrthoDB" id="17808at10239"/>
<sequence>MNQLTRTFMGAAELVSYFTDINTNQYAIYCIATSKSFNYWAKGPFRMALRFIGDTTVYVLAQKDLFPEFDALDFLKWANFSNMAIGFFPVEWELLINSLVDRPMLTAEVVLIPGDVRHESWEFFKYYWENYFPYFPIAPDWE</sequence>
<reference evidence="1 2" key="1">
    <citation type="submission" date="2011-12" db="EMBL/GenBank/DDBJ databases">
        <title>Genome analysis of Bovine adenovirus 6 reveals a need to establish a new species: Bovine adenovirus E.</title>
        <authorList>
            <person name="Erdei N."/>
            <person name="Szathmary R."/>
            <person name="Harrach B."/>
            <person name="Benko M."/>
        </authorList>
    </citation>
    <scope>NUCLEOTIDE SEQUENCE [LARGE SCALE GENOMIC DNA]</scope>
    <source>
        <strain evidence="1">671130</strain>
    </source>
</reference>
<evidence type="ECO:0000313" key="1">
    <source>
        <dbReference type="EMBL" id="AFV70653.1"/>
    </source>
</evidence>
<keyword evidence="2" id="KW-1185">Reference proteome</keyword>
<proteinExistence type="predicted"/>